<protein>
    <recommendedName>
        <fullName evidence="3">Zn(2)-C6 fungal-type domain-containing protein</fullName>
    </recommendedName>
</protein>
<feature type="compositionally biased region" description="Basic residues" evidence="2">
    <location>
        <begin position="91"/>
        <end position="108"/>
    </location>
</feature>
<feature type="region of interest" description="Disordered" evidence="2">
    <location>
        <begin position="531"/>
        <end position="561"/>
    </location>
</feature>
<gene>
    <name evidence="4" type="ORF">QC763_605550</name>
</gene>
<dbReference type="Proteomes" id="UP001326199">
    <property type="component" value="Unassembled WGS sequence"/>
</dbReference>
<evidence type="ECO:0000313" key="5">
    <source>
        <dbReference type="Proteomes" id="UP001326199"/>
    </source>
</evidence>
<dbReference type="PROSITE" id="PS00463">
    <property type="entry name" value="ZN2_CY6_FUNGAL_1"/>
    <property type="match status" value="1"/>
</dbReference>
<evidence type="ECO:0000313" key="4">
    <source>
        <dbReference type="EMBL" id="KAK4662662.1"/>
    </source>
</evidence>
<accession>A0ABR0H453</accession>
<dbReference type="PANTHER" id="PTHR47657">
    <property type="entry name" value="STEROL REGULATORY ELEMENT-BINDING PROTEIN ECM22"/>
    <property type="match status" value="1"/>
</dbReference>
<dbReference type="PANTHER" id="PTHR47657:SF7">
    <property type="entry name" value="STEROL REGULATORY ELEMENT-BINDING PROTEIN ECM22"/>
    <property type="match status" value="1"/>
</dbReference>
<keyword evidence="5" id="KW-1185">Reference proteome</keyword>
<organism evidence="4 5">
    <name type="scientific">Podospora pseudopauciseta</name>
    <dbReference type="NCBI Taxonomy" id="2093780"/>
    <lineage>
        <taxon>Eukaryota</taxon>
        <taxon>Fungi</taxon>
        <taxon>Dikarya</taxon>
        <taxon>Ascomycota</taxon>
        <taxon>Pezizomycotina</taxon>
        <taxon>Sordariomycetes</taxon>
        <taxon>Sordariomycetidae</taxon>
        <taxon>Sordariales</taxon>
        <taxon>Podosporaceae</taxon>
        <taxon>Podospora</taxon>
    </lineage>
</organism>
<proteinExistence type="predicted"/>
<evidence type="ECO:0000256" key="2">
    <source>
        <dbReference type="SAM" id="MobiDB-lite"/>
    </source>
</evidence>
<dbReference type="Gene3D" id="4.10.240.10">
    <property type="entry name" value="Zn(2)-C6 fungal-type DNA-binding domain"/>
    <property type="match status" value="1"/>
</dbReference>
<evidence type="ECO:0000256" key="1">
    <source>
        <dbReference type="ARBA" id="ARBA00023242"/>
    </source>
</evidence>
<name>A0ABR0H453_9PEZI</name>
<reference evidence="4 5" key="1">
    <citation type="journal article" date="2023" name="bioRxiv">
        <title>High-quality genome assemblies of four members of thePodospora anserinaspecies complex.</title>
        <authorList>
            <person name="Ament-Velasquez S.L."/>
            <person name="Vogan A.A."/>
            <person name="Wallerman O."/>
            <person name="Hartmann F."/>
            <person name="Gautier V."/>
            <person name="Silar P."/>
            <person name="Giraud T."/>
            <person name="Johannesson H."/>
        </authorList>
    </citation>
    <scope>NUCLEOTIDE SEQUENCE [LARGE SCALE GENOMIC DNA]</scope>
    <source>
        <strain evidence="4 5">CBS 411.78</strain>
    </source>
</reference>
<dbReference type="InterPro" id="IPR052400">
    <property type="entry name" value="Zn2-C6_fungal_TF"/>
</dbReference>
<feature type="domain" description="Zn(2)-C6 fungal-type" evidence="3">
    <location>
        <begin position="102"/>
        <end position="132"/>
    </location>
</feature>
<feature type="compositionally biased region" description="Basic and acidic residues" evidence="2">
    <location>
        <begin position="37"/>
        <end position="51"/>
    </location>
</feature>
<dbReference type="InterPro" id="IPR001138">
    <property type="entry name" value="Zn2Cys6_DnaBD"/>
</dbReference>
<dbReference type="CDD" id="cd00067">
    <property type="entry name" value="GAL4"/>
    <property type="match status" value="1"/>
</dbReference>
<evidence type="ECO:0000259" key="3">
    <source>
        <dbReference type="PROSITE" id="PS50048"/>
    </source>
</evidence>
<dbReference type="SUPFAM" id="SSF57701">
    <property type="entry name" value="Zn2/Cys6 DNA-binding domain"/>
    <property type="match status" value="1"/>
</dbReference>
<dbReference type="InterPro" id="IPR036864">
    <property type="entry name" value="Zn2-C6_fun-type_DNA-bd_sf"/>
</dbReference>
<dbReference type="GeneID" id="87934738"/>
<sequence length="623" mass="69584">MKKQHQNVTMPSTAQTPLPSNQPQPQIRRLPTLQPKADLERDRDRDRERQLQEGPPPRGGSGPGDGNTMSSSTPSASSSSTSGGVVEKPYHAKRPHKKSRTGCRNCKSRKVKCDEAKPSCRACTARNDRCVYPVITPTATAAAGARNRGAANSSSSAVVATTPARRRALAPVQEPEFIPMERDDLEMRLLWIYTNNTYTSYSSGPFRHRMVDHVLRADVIQHAFAHPFLMNTCLAMAAQHINRAGGRPDMHIPPSKELTYRVKALESFRKAVEKAEASTYPALIACAYLLTGLSTYMFRNNNDSPTSLVILDWMTIWRGIGAIIDVTKLPTLAQSGLLPIIFRPDIDMKTSINHCPAYLLDLANTQDPLDTPFLAGYRECLQVLGSVYEELRRSGHNSHMFIWRVMTFFTFLGREFVTSAHHRRPPALTMIAHYLALTTIISDRVWWLQDMAPHQIPRIFNIIAGMGPPHTALDRTLPLEIPIRCLDPMTNDERSRLVLQDPDWVHPPDHTGEMPVTYDSAEREYLNTKMLRGQSRSPSISSPPPLSVAGSSEPPSPPAQRKEVVALYTKDELIIQPEDGQEKGVQYKHLEGAYYAVDGVRVTDTEFYRAMGLERGGGMITEM</sequence>
<feature type="compositionally biased region" description="Low complexity" evidence="2">
    <location>
        <begin position="66"/>
        <end position="82"/>
    </location>
</feature>
<dbReference type="PROSITE" id="PS50048">
    <property type="entry name" value="ZN2_CY6_FUNGAL_2"/>
    <property type="match status" value="1"/>
</dbReference>
<dbReference type="Pfam" id="PF00172">
    <property type="entry name" value="Zn_clus"/>
    <property type="match status" value="1"/>
</dbReference>
<keyword evidence="1" id="KW-0539">Nucleus</keyword>
<dbReference type="SMART" id="SM00066">
    <property type="entry name" value="GAL4"/>
    <property type="match status" value="1"/>
</dbReference>
<dbReference type="RefSeq" id="XP_062762628.1">
    <property type="nucleotide sequence ID" value="XM_062914395.1"/>
</dbReference>
<comment type="caution">
    <text evidence="4">The sequence shown here is derived from an EMBL/GenBank/DDBJ whole genome shotgun (WGS) entry which is preliminary data.</text>
</comment>
<feature type="region of interest" description="Disordered" evidence="2">
    <location>
        <begin position="1"/>
        <end position="108"/>
    </location>
</feature>
<feature type="compositionally biased region" description="Polar residues" evidence="2">
    <location>
        <begin position="1"/>
        <end position="25"/>
    </location>
</feature>
<dbReference type="EMBL" id="JAFFHB010000008">
    <property type="protein sequence ID" value="KAK4662662.1"/>
    <property type="molecule type" value="Genomic_DNA"/>
</dbReference>